<keyword evidence="3" id="KW-1185">Reference proteome</keyword>
<dbReference type="EnsemblPlants" id="Kaladp0083s0038.4.v1.1">
    <property type="protein sequence ID" value="Kaladp0083s0038.4.v1.1"/>
    <property type="gene ID" value="Kaladp0083s0038.v1.1"/>
</dbReference>
<dbReference type="EnsemblPlants" id="Kaladp0083s0038.1.v1.1">
    <property type="protein sequence ID" value="Kaladp0083s0038.1.v1.1"/>
    <property type="gene ID" value="Kaladp0083s0038.v1.1"/>
</dbReference>
<feature type="domain" description="Rad60/SUMO-like" evidence="1">
    <location>
        <begin position="136"/>
        <end position="205"/>
    </location>
</feature>
<dbReference type="Proteomes" id="UP000594263">
    <property type="component" value="Unplaced"/>
</dbReference>
<dbReference type="Pfam" id="PF11976">
    <property type="entry name" value="Rad60-SLD"/>
    <property type="match status" value="1"/>
</dbReference>
<dbReference type="PANTHER" id="PTHR47813:SF2">
    <property type="entry name" value="UBIQUITIN-LIKE SUPERFAMILY PROTEIN"/>
    <property type="match status" value="1"/>
</dbReference>
<dbReference type="CDD" id="cd01763">
    <property type="entry name" value="Ubl_SUMO_like"/>
    <property type="match status" value="1"/>
</dbReference>
<dbReference type="Gene3D" id="3.10.20.90">
    <property type="entry name" value="Phosphatidylinositol 3-kinase Catalytic Subunit, Chain A, domain 1"/>
    <property type="match status" value="1"/>
</dbReference>
<protein>
    <recommendedName>
        <fullName evidence="1">Rad60/SUMO-like domain-containing protein</fullName>
    </recommendedName>
</protein>
<organism evidence="2 3">
    <name type="scientific">Kalanchoe fedtschenkoi</name>
    <name type="common">Lavender scallops</name>
    <name type="synonym">South American air plant</name>
    <dbReference type="NCBI Taxonomy" id="63787"/>
    <lineage>
        <taxon>Eukaryota</taxon>
        <taxon>Viridiplantae</taxon>
        <taxon>Streptophyta</taxon>
        <taxon>Embryophyta</taxon>
        <taxon>Tracheophyta</taxon>
        <taxon>Spermatophyta</taxon>
        <taxon>Magnoliopsida</taxon>
        <taxon>eudicotyledons</taxon>
        <taxon>Gunneridae</taxon>
        <taxon>Pentapetalae</taxon>
        <taxon>Saxifragales</taxon>
        <taxon>Crassulaceae</taxon>
        <taxon>Kalanchoe</taxon>
    </lineage>
</organism>
<dbReference type="Gramene" id="Kaladp0083s0038.1.v1.1">
    <property type="protein sequence ID" value="Kaladp0083s0038.1.v1.1"/>
    <property type="gene ID" value="Kaladp0083s0038.v1.1"/>
</dbReference>
<dbReference type="Gramene" id="Kaladp0083s0038.3.v1.1">
    <property type="protein sequence ID" value="Kaladp0083s0038.3.v1.1"/>
    <property type="gene ID" value="Kaladp0083s0038.v1.1"/>
</dbReference>
<dbReference type="OMA" id="CNKRPRV"/>
<dbReference type="EnsemblPlants" id="Kaladp0083s0038.3.v1.1">
    <property type="protein sequence ID" value="Kaladp0083s0038.3.v1.1"/>
    <property type="gene ID" value="Kaladp0083s0038.v1.1"/>
</dbReference>
<dbReference type="PANTHER" id="PTHR47813">
    <property type="entry name" value="UBIQUITIN-LIKE SUPERFAMILY PROTEIN"/>
    <property type="match status" value="1"/>
</dbReference>
<evidence type="ECO:0000313" key="2">
    <source>
        <dbReference type="EnsemblPlants" id="Kaladp0083s0038.4.v1.1"/>
    </source>
</evidence>
<name>A0A7N0UUK9_KALFE</name>
<dbReference type="InterPro" id="IPR029071">
    <property type="entry name" value="Ubiquitin-like_domsf"/>
</dbReference>
<dbReference type="AlphaFoldDB" id="A0A7N0UUK9"/>
<dbReference type="Gramene" id="Kaladp0083s0038.4.v1.1">
    <property type="protein sequence ID" value="Kaladp0083s0038.4.v1.1"/>
    <property type="gene ID" value="Kaladp0083s0038.v1.1"/>
</dbReference>
<accession>A0A7N0UUK9</accession>
<evidence type="ECO:0000313" key="3">
    <source>
        <dbReference type="Proteomes" id="UP000594263"/>
    </source>
</evidence>
<proteinExistence type="predicted"/>
<reference evidence="2" key="1">
    <citation type="submission" date="2021-01" db="UniProtKB">
        <authorList>
            <consortium name="EnsemblPlants"/>
        </authorList>
    </citation>
    <scope>IDENTIFICATION</scope>
</reference>
<evidence type="ECO:0000259" key="1">
    <source>
        <dbReference type="Pfam" id="PF11976"/>
    </source>
</evidence>
<dbReference type="SUPFAM" id="SSF54236">
    <property type="entry name" value="Ubiquitin-like"/>
    <property type="match status" value="1"/>
</dbReference>
<dbReference type="InterPro" id="IPR022617">
    <property type="entry name" value="Rad60/SUMO-like_dom"/>
</dbReference>
<sequence length="208" mass="23995">MSDEEFEPLFDYHRVQPSNFISLDDEDDDFRTAVKSKKQKTDVVEKVDKDKLVLLDCEEEEEEEEDWLPPPPEVPADLLKLGEDSTIKTLRLQRLELVSTITQHVDDTRKEISNSLNSVVEKAFQVPAEPPSERAKIVISIQDKDDLKLFRVYMDEKFEQLFSKYANKMKIDAQNLVFCFDGDKINPSATPESLGMEDDDIIEVHVKS</sequence>